<name>A0ABP0R495_9DINO</name>
<evidence type="ECO:0000313" key="2">
    <source>
        <dbReference type="EMBL" id="CAK9094131.1"/>
    </source>
</evidence>
<feature type="coiled-coil region" evidence="1">
    <location>
        <begin position="193"/>
        <end position="227"/>
    </location>
</feature>
<dbReference type="Proteomes" id="UP001642484">
    <property type="component" value="Unassembled WGS sequence"/>
</dbReference>
<protein>
    <submittedName>
        <fullName evidence="2">Uncharacterized protein</fullName>
    </submittedName>
</protein>
<comment type="caution">
    <text evidence="2">The sequence shown here is derived from an EMBL/GenBank/DDBJ whole genome shotgun (WGS) entry which is preliminary data.</text>
</comment>
<proteinExistence type="predicted"/>
<sequence length="237" mass="26944">MPLPTIKAQWIAKLQEEGVNVPSEWTLLQIKAHYAEIMETQKQQGNSKTLEETDLRRSAKKKADTIAALTAKGERAICQKYPPQGGEKVGFGKHGDLSLDQVIAQFPSYVNWCRETIQDAEDPYWKMERLVPYADQRQSHKDQGKGYFTYSKTTPGNSGHSWDGDISEQDHWEKVEHDKAEIEKRMGIPGGKNTKHKESKTQAEIENESLKAQLKEMQSVNAELELQVSCVKGRKEM</sequence>
<evidence type="ECO:0000256" key="1">
    <source>
        <dbReference type="SAM" id="Coils"/>
    </source>
</evidence>
<gene>
    <name evidence="2" type="ORF">CCMP2556_LOCUS44914</name>
</gene>
<organism evidence="2 3">
    <name type="scientific">Durusdinium trenchii</name>
    <dbReference type="NCBI Taxonomy" id="1381693"/>
    <lineage>
        <taxon>Eukaryota</taxon>
        <taxon>Sar</taxon>
        <taxon>Alveolata</taxon>
        <taxon>Dinophyceae</taxon>
        <taxon>Suessiales</taxon>
        <taxon>Symbiodiniaceae</taxon>
        <taxon>Durusdinium</taxon>
    </lineage>
</organism>
<reference evidence="2 3" key="1">
    <citation type="submission" date="2024-02" db="EMBL/GenBank/DDBJ databases">
        <authorList>
            <person name="Chen Y."/>
            <person name="Shah S."/>
            <person name="Dougan E. K."/>
            <person name="Thang M."/>
            <person name="Chan C."/>
        </authorList>
    </citation>
    <scope>NUCLEOTIDE SEQUENCE [LARGE SCALE GENOMIC DNA]</scope>
</reference>
<evidence type="ECO:0000313" key="3">
    <source>
        <dbReference type="Proteomes" id="UP001642484"/>
    </source>
</evidence>
<keyword evidence="1" id="KW-0175">Coiled coil</keyword>
<keyword evidence="3" id="KW-1185">Reference proteome</keyword>
<dbReference type="EMBL" id="CAXAMN010025295">
    <property type="protein sequence ID" value="CAK9094131.1"/>
    <property type="molecule type" value="Genomic_DNA"/>
</dbReference>
<accession>A0ABP0R495</accession>